<proteinExistence type="predicted"/>
<keyword evidence="2" id="KW-0732">Signal</keyword>
<dbReference type="RefSeq" id="WP_123175579.1">
    <property type="nucleotide sequence ID" value="NZ_QWDD01000001.1"/>
</dbReference>
<protein>
    <submittedName>
        <fullName evidence="3">Uncharacterized protein</fullName>
    </submittedName>
</protein>
<gene>
    <name evidence="3" type="ORF">D1O30_08360</name>
</gene>
<evidence type="ECO:0000313" key="4">
    <source>
        <dbReference type="Proteomes" id="UP000268623"/>
    </source>
</evidence>
<sequence length="66" mass="6530">MRYILALILACAIAAPPASAASSKSAGKSASASKSDQAAKSSKRNRQNADRGGAGGIHPLVGSGDY</sequence>
<evidence type="ECO:0000256" key="2">
    <source>
        <dbReference type="SAM" id="SignalP"/>
    </source>
</evidence>
<organism evidence="3 4">
    <name type="scientific">Methylocystis hirsuta</name>
    <dbReference type="NCBI Taxonomy" id="369798"/>
    <lineage>
        <taxon>Bacteria</taxon>
        <taxon>Pseudomonadati</taxon>
        <taxon>Pseudomonadota</taxon>
        <taxon>Alphaproteobacteria</taxon>
        <taxon>Hyphomicrobiales</taxon>
        <taxon>Methylocystaceae</taxon>
        <taxon>Methylocystis</taxon>
    </lineage>
</organism>
<dbReference type="EMBL" id="QWDD01000001">
    <property type="protein sequence ID" value="RNJ49611.1"/>
    <property type="molecule type" value="Genomic_DNA"/>
</dbReference>
<feature type="region of interest" description="Disordered" evidence="1">
    <location>
        <begin position="15"/>
        <end position="66"/>
    </location>
</feature>
<feature type="chain" id="PRO_5018112634" evidence="2">
    <location>
        <begin position="21"/>
        <end position="66"/>
    </location>
</feature>
<dbReference type="Proteomes" id="UP000268623">
    <property type="component" value="Unassembled WGS sequence"/>
</dbReference>
<dbReference type="AlphaFoldDB" id="A0A3M9XNN5"/>
<accession>A0A3M9XNN5</accession>
<keyword evidence="4" id="KW-1185">Reference proteome</keyword>
<reference evidence="3 4" key="1">
    <citation type="submission" date="2018-08" db="EMBL/GenBank/DDBJ databases">
        <title>Genome sequence of Methylocystis hirsuta CSC1, a methanotroph able to accumulate PHAs.</title>
        <authorList>
            <person name="Bordel S."/>
            <person name="Rodriguez E."/>
            <person name="Gancedo J."/>
            <person name="Munoz R."/>
        </authorList>
    </citation>
    <scope>NUCLEOTIDE SEQUENCE [LARGE SCALE GENOMIC DNA]</scope>
    <source>
        <strain evidence="3 4">CSC1</strain>
    </source>
</reference>
<comment type="caution">
    <text evidence="3">The sequence shown here is derived from an EMBL/GenBank/DDBJ whole genome shotgun (WGS) entry which is preliminary data.</text>
</comment>
<evidence type="ECO:0000313" key="3">
    <source>
        <dbReference type="EMBL" id="RNJ49611.1"/>
    </source>
</evidence>
<name>A0A3M9XNN5_9HYPH</name>
<feature type="signal peptide" evidence="2">
    <location>
        <begin position="1"/>
        <end position="20"/>
    </location>
</feature>
<evidence type="ECO:0000256" key="1">
    <source>
        <dbReference type="SAM" id="MobiDB-lite"/>
    </source>
</evidence>
<feature type="compositionally biased region" description="Low complexity" evidence="1">
    <location>
        <begin position="15"/>
        <end position="40"/>
    </location>
</feature>